<proteinExistence type="predicted"/>
<reference evidence="2" key="1">
    <citation type="journal article" date="2019" name="Int. J. Syst. Evol. Microbiol.">
        <title>The Global Catalogue of Microorganisms (GCM) 10K type strain sequencing project: providing services to taxonomists for standard genome sequencing and annotation.</title>
        <authorList>
            <consortium name="The Broad Institute Genomics Platform"/>
            <consortium name="The Broad Institute Genome Sequencing Center for Infectious Disease"/>
            <person name="Wu L."/>
            <person name="Ma J."/>
        </authorList>
    </citation>
    <scope>NUCLEOTIDE SEQUENCE [LARGE SCALE GENOMIC DNA]</scope>
    <source>
        <strain evidence="2">CGMCC 4.7405</strain>
    </source>
</reference>
<keyword evidence="2" id="KW-1185">Reference proteome</keyword>
<dbReference type="Proteomes" id="UP001595690">
    <property type="component" value="Unassembled WGS sequence"/>
</dbReference>
<name>A0ABV8BYE6_9PSEU</name>
<gene>
    <name evidence="1" type="ORF">ACFOWZ_24870</name>
</gene>
<dbReference type="RefSeq" id="WP_382376281.1">
    <property type="nucleotide sequence ID" value="NZ_JBHRZI010000019.1"/>
</dbReference>
<organism evidence="1 2">
    <name type="scientific">Lentzea rhizosphaerae</name>
    <dbReference type="NCBI Taxonomy" id="2041025"/>
    <lineage>
        <taxon>Bacteria</taxon>
        <taxon>Bacillati</taxon>
        <taxon>Actinomycetota</taxon>
        <taxon>Actinomycetes</taxon>
        <taxon>Pseudonocardiales</taxon>
        <taxon>Pseudonocardiaceae</taxon>
        <taxon>Lentzea</taxon>
    </lineage>
</organism>
<sequence>MNLVVRAEEQSLWLCFEPWASEYTLLPGAAVVIRFSDEIAPEITHHRDGMTFFSVGAHPDLYAEDGTAIEIYSEWLPPWPAELTVEMTRAVIQIMPAIRSEPDNLN</sequence>
<dbReference type="EMBL" id="JBHRZI010000019">
    <property type="protein sequence ID" value="MFC3894727.1"/>
    <property type="molecule type" value="Genomic_DNA"/>
</dbReference>
<evidence type="ECO:0000313" key="1">
    <source>
        <dbReference type="EMBL" id="MFC3894727.1"/>
    </source>
</evidence>
<protein>
    <submittedName>
        <fullName evidence="1">Uncharacterized protein</fullName>
    </submittedName>
</protein>
<accession>A0ABV8BYE6</accession>
<comment type="caution">
    <text evidence="1">The sequence shown here is derived from an EMBL/GenBank/DDBJ whole genome shotgun (WGS) entry which is preliminary data.</text>
</comment>
<evidence type="ECO:0000313" key="2">
    <source>
        <dbReference type="Proteomes" id="UP001595690"/>
    </source>
</evidence>